<accession>A0A3M2JPL2</accession>
<comment type="caution">
    <text evidence="1">The sequence shown here is derived from an EMBL/GenBank/DDBJ whole genome shotgun (WGS) entry which is preliminary data.</text>
</comment>
<organism evidence="1 2">
    <name type="scientific">Cellulomonas triticagri</name>
    <dbReference type="NCBI Taxonomy" id="2483352"/>
    <lineage>
        <taxon>Bacteria</taxon>
        <taxon>Bacillati</taxon>
        <taxon>Actinomycetota</taxon>
        <taxon>Actinomycetes</taxon>
        <taxon>Micrococcales</taxon>
        <taxon>Cellulomonadaceae</taxon>
        <taxon>Cellulomonas</taxon>
    </lineage>
</organism>
<sequence length="785" mass="84698">MVSPSQLASWQPAKLSEIAEQVLAHRRTLTGLHDDLDTGAPPASWTFTDATRARAEHHRLSGLLATQVSETVGVVDALDTAVSAITSAKHLLEGAMRRAGAQGLNVDHGTGRVTVVRKFDDEDELDLARTVMHEVSEQIDTALRDADAADQALAAALTRAATTDVNDVGTLAQQQALLDFEKLSPADQVAYLLDHPEAYTLLGDHVSDAVKEQVGERIADDLDRLARHPEDFADSDAVARYGRLLDAFGDDPGVMAPMYERIGPDGLLGTLNGIGSMLYVSSGDQGLAHLAESLRDGLGTASKAAGFDAKGYGEDLVRYATVTAGGDRQDAYFRDYPSTAMGASVLDFLLRDGDYGEEFVRGVTWQLDEFERTAGTLGVQTWMHHSGDGWPLNGIGVDPDQVMGRWPDPMAAAMGQLGEHPGLGLEFFTEDEGRYEQYFSERDWSRDGFEGISRAALGIGTDQENLAQQGHGTGMFVSEFFDRITKNPEFTPEHAAAASEPIGDLLKHYMPAVQSAVGHGMGGDVLPAQVKTLDDQPYLPLVEFYPELDQGDLLKLMNVALSSEEGVARVAEGIAGYRQTLLEGFTQVYSSVDAPGAREELSRLLSDSASLEGYTQRRVGEAAIAGAVSKDQQVAAFTKLVSEAAGLVPVPFSSEVGEIAGQAGTKLWNTAWGHVQQLPTDHITETFASNAAAEAQQQRDAAESSQRDMVINSYLSMVQAGVLDVPADRLDVWAPGGELVSLATIAPEDLPYYRGQVDLAMKGSVDPKYLELIYESEFQRWFEKS</sequence>
<protein>
    <submittedName>
        <fullName evidence="1">Uncharacterized protein</fullName>
    </submittedName>
</protein>
<name>A0A3M2JPL2_9CELL</name>
<dbReference type="RefSeq" id="WP_122148152.1">
    <property type="nucleotide sequence ID" value="NZ_RFFI01000013.1"/>
</dbReference>
<evidence type="ECO:0000313" key="2">
    <source>
        <dbReference type="Proteomes" id="UP000269289"/>
    </source>
</evidence>
<dbReference type="OrthoDB" id="3752094at2"/>
<evidence type="ECO:0000313" key="1">
    <source>
        <dbReference type="EMBL" id="RMI13563.1"/>
    </source>
</evidence>
<dbReference type="Proteomes" id="UP000269289">
    <property type="component" value="Unassembled WGS sequence"/>
</dbReference>
<keyword evidence="2" id="KW-1185">Reference proteome</keyword>
<reference evidence="1 2" key="1">
    <citation type="submission" date="2018-10" db="EMBL/GenBank/DDBJ databases">
        <title>Isolation, diversity and antifungal activity of actinobacteria from wheat.</title>
        <authorList>
            <person name="Han C."/>
        </authorList>
    </citation>
    <scope>NUCLEOTIDE SEQUENCE [LARGE SCALE GENOMIC DNA]</scope>
    <source>
        <strain evidence="1 2">NEAU-YY56</strain>
    </source>
</reference>
<dbReference type="EMBL" id="RFFI01000013">
    <property type="protein sequence ID" value="RMI13563.1"/>
    <property type="molecule type" value="Genomic_DNA"/>
</dbReference>
<proteinExistence type="predicted"/>
<gene>
    <name evidence="1" type="ORF">EBM89_03905</name>
</gene>
<dbReference type="AlphaFoldDB" id="A0A3M2JPL2"/>